<reference evidence="2 3" key="2">
    <citation type="journal article" date="2013" name="Plant Physiol.">
        <title>A Nostoc punctiforme Sugar Transporter Necessary to Establish a Cyanobacterium-Plant Symbiosis.</title>
        <authorList>
            <person name="Ekman M."/>
            <person name="Picossi S."/>
            <person name="Campbell E.L."/>
            <person name="Meeks J.C."/>
            <person name="Flores E."/>
        </authorList>
    </citation>
    <scope>NUCLEOTIDE SEQUENCE [LARGE SCALE GENOMIC DNA]</scope>
    <source>
        <strain evidence="3">ATCC 29133 / PCC 73102</strain>
    </source>
</reference>
<dbReference type="AlphaFoldDB" id="B2J9W3"/>
<feature type="transmembrane region" description="Helical" evidence="1">
    <location>
        <begin position="12"/>
        <end position="31"/>
    </location>
</feature>
<organism evidence="2 3">
    <name type="scientific">Nostoc punctiforme (strain ATCC 29133 / PCC 73102)</name>
    <dbReference type="NCBI Taxonomy" id="63737"/>
    <lineage>
        <taxon>Bacteria</taxon>
        <taxon>Bacillati</taxon>
        <taxon>Cyanobacteriota</taxon>
        <taxon>Cyanophyceae</taxon>
        <taxon>Nostocales</taxon>
        <taxon>Nostocaceae</taxon>
        <taxon>Nostoc</taxon>
    </lineage>
</organism>
<dbReference type="EnsemblBacteria" id="ACC82640">
    <property type="protein sequence ID" value="ACC82640"/>
    <property type="gene ID" value="Npun_F4265"/>
</dbReference>
<keyword evidence="1" id="KW-0812">Transmembrane</keyword>
<keyword evidence="1" id="KW-0472">Membrane</keyword>
<name>B2J9W3_NOSP7</name>
<reference evidence="3" key="1">
    <citation type="submission" date="2008-04" db="EMBL/GenBank/DDBJ databases">
        <title>Complete sequence of chromosome of Nostoc punctiforme ATCC 29133.</title>
        <authorList>
            <consortium name="US DOE Joint Genome Institute"/>
            <person name="Copeland A."/>
            <person name="Lucas S."/>
            <person name="Lapidus A."/>
            <person name="Glavina del Rio T."/>
            <person name="Dalin E."/>
            <person name="Tice H."/>
            <person name="Pitluck S."/>
            <person name="Chain P."/>
            <person name="Malfatti S."/>
            <person name="Shin M."/>
            <person name="Vergez L."/>
            <person name="Schmutz J."/>
            <person name="Larimer F."/>
            <person name="Land M."/>
            <person name="Hauser L."/>
            <person name="Kyrpides N."/>
            <person name="Kim E."/>
            <person name="Meeks J.C."/>
            <person name="Elhai J."/>
            <person name="Campbell E.L."/>
            <person name="Thiel T."/>
            <person name="Longmire J."/>
            <person name="Potts M."/>
            <person name="Atlas R."/>
        </authorList>
    </citation>
    <scope>NUCLEOTIDE SEQUENCE [LARGE SCALE GENOMIC DNA]</scope>
    <source>
        <strain evidence="3">ATCC 29133 / PCC 73102</strain>
    </source>
</reference>
<keyword evidence="1" id="KW-1133">Transmembrane helix</keyword>
<dbReference type="EMBL" id="CP001037">
    <property type="protein sequence ID" value="ACC82640.1"/>
    <property type="molecule type" value="Genomic_DNA"/>
</dbReference>
<dbReference type="HOGENOM" id="CLU_2317451_0_0_3"/>
<evidence type="ECO:0000313" key="2">
    <source>
        <dbReference type="EMBL" id="ACC82640.1"/>
    </source>
</evidence>
<feature type="transmembrane region" description="Helical" evidence="1">
    <location>
        <begin position="66"/>
        <end position="84"/>
    </location>
</feature>
<sequence length="99" mass="10691">MPSIRSELKQLNIMNHWLVIALVAYLIGAAIEGVSTASQLSRSVPELAKSTQQAHPSESATGTNSTWRVVAAIASVSICGAFFWPCRLIHRLMKGNVNS</sequence>
<proteinExistence type="predicted"/>
<dbReference type="Proteomes" id="UP000001191">
    <property type="component" value="Chromosome"/>
</dbReference>
<accession>B2J9W3</accession>
<gene>
    <name evidence="2" type="ordered locus">Npun_F4265</name>
</gene>
<keyword evidence="3" id="KW-1185">Reference proteome</keyword>
<protein>
    <submittedName>
        <fullName evidence="2">Uncharacterized protein</fullName>
    </submittedName>
</protein>
<evidence type="ECO:0000313" key="3">
    <source>
        <dbReference type="Proteomes" id="UP000001191"/>
    </source>
</evidence>
<dbReference type="PhylomeDB" id="B2J9W3"/>
<dbReference type="KEGG" id="npu:Npun_F4265"/>
<dbReference type="eggNOG" id="ENOG5031UYF">
    <property type="taxonomic scope" value="Bacteria"/>
</dbReference>
<evidence type="ECO:0000256" key="1">
    <source>
        <dbReference type="SAM" id="Phobius"/>
    </source>
</evidence>